<gene>
    <name evidence="1" type="ORF">S01H4_07423</name>
</gene>
<organism evidence="1">
    <name type="scientific">marine sediment metagenome</name>
    <dbReference type="NCBI Taxonomy" id="412755"/>
    <lineage>
        <taxon>unclassified sequences</taxon>
        <taxon>metagenomes</taxon>
        <taxon>ecological metagenomes</taxon>
    </lineage>
</organism>
<proteinExistence type="predicted"/>
<name>X0YXF5_9ZZZZ</name>
<dbReference type="AlphaFoldDB" id="X0YXF5"/>
<accession>X0YXF5</accession>
<reference evidence="1" key="1">
    <citation type="journal article" date="2014" name="Front. Microbiol.">
        <title>High frequency of phylogenetically diverse reductive dehalogenase-homologous genes in deep subseafloor sedimentary metagenomes.</title>
        <authorList>
            <person name="Kawai M."/>
            <person name="Futagami T."/>
            <person name="Toyoda A."/>
            <person name="Takaki Y."/>
            <person name="Nishi S."/>
            <person name="Hori S."/>
            <person name="Arai W."/>
            <person name="Tsubouchi T."/>
            <person name="Morono Y."/>
            <person name="Uchiyama I."/>
            <person name="Ito T."/>
            <person name="Fujiyama A."/>
            <person name="Inagaki F."/>
            <person name="Takami H."/>
        </authorList>
    </citation>
    <scope>NUCLEOTIDE SEQUENCE</scope>
    <source>
        <strain evidence="1">Expedition CK06-06</strain>
    </source>
</reference>
<evidence type="ECO:0000313" key="1">
    <source>
        <dbReference type="EMBL" id="GAG61554.1"/>
    </source>
</evidence>
<feature type="non-terminal residue" evidence="1">
    <location>
        <position position="184"/>
    </location>
</feature>
<protein>
    <submittedName>
        <fullName evidence="1">Uncharacterized protein</fullName>
    </submittedName>
</protein>
<comment type="caution">
    <text evidence="1">The sequence shown here is derived from an EMBL/GenBank/DDBJ whole genome shotgun (WGS) entry which is preliminary data.</text>
</comment>
<dbReference type="EMBL" id="BART01002424">
    <property type="protein sequence ID" value="GAG61554.1"/>
    <property type="molecule type" value="Genomic_DNA"/>
</dbReference>
<sequence>MNKTQQSKAIIGQIDTILSKDEYYFTDFGPSLEIQIDDIIEKWDKERLGSWDTWREYIAYIIDTLDGLDNNIEKGFTNVMSETLAPIIQHIKDADKEWITAFEDSKDWVEKETKTWDQNLMGGIEWVTTGIRDWSEDAAQNIYDLVDWGSGEATKAWDATEKAFNDIADGIISGIESAVSGFGS</sequence>